<accession>A0AAN7WPP0</accession>
<feature type="region of interest" description="Disordered" evidence="1">
    <location>
        <begin position="815"/>
        <end position="837"/>
    </location>
</feature>
<dbReference type="InterPro" id="IPR051177">
    <property type="entry name" value="CIK-Related_Protein"/>
</dbReference>
<dbReference type="Pfam" id="PF00069">
    <property type="entry name" value="Pkinase"/>
    <property type="match status" value="1"/>
</dbReference>
<sequence>MMFWSTKTGISNKYSFSSSPTFIAEPWSVFTGRPKSSSSTGNNKVSIFVFDKKQFENYLLKYGIIKSKSSLKDKQLIQEGYEILRNEVNNLAKLKHPNILTLIEPLEEHSKKFMFVTEYVTGTLEDAFKEDASDNQLFSQSFIKNDIIIQRGIQQIITGLDFIHNRANFVHLNLQPKSIFINENLDWKISGLGHIIKLPQETNSADHMFPQYDPRIHQFYTLNLDYTAPELVYENTLSFKNDYFSLALLINFLYNGNNSIIRAGNSLSDYKSAYNRFEKKLSSLSWDNIFIKVPVKLRACMPKLMNRDIYSRYENITEFLDSDFFQDPLIKTLNFLDDLPTKTNEERVIFLDGLINLLPQYPTTLLQRKFLPILLNLLVQLTNEKIIDSHSISKDLEIIIKIGSTVSQLTFLEKIFPIVSDTNTFSILLEHSSMTLITNISFLKEKIRLESFAEYILSPLLQYILDKCDKDNVIQLQETLLGQTSLILDCYDFPTVKNEILPLLCQLFTKTTSLTIKMSCMTSFEILIERKAIDSYTCSEKILPLFKTMKTRDPRILLKSLALFVKIPTLITDEVVLVENFLPLLWNYSMASTLKKYQYTEFVKVINKLTADIQKSHSEKLNNDNFDYNDNKGINSNSNNFNKIIESKNNSPKPADLDNEASKNVNVAIIQPTKKKVGSIITPRKDNTKDNNTSEPSILSPKQIHELRMKRDTKDQVAKSSINTPISSTISTSKPTLIVSNSLEPLSKTLCNTRTFNQESTSNEHRVTTSLAKAPSIIKAADTSCFSVSNPINSPATNNNNHPKFPPGFSMSLQPTKKGSPDTTMPMLNNTTTDSLI</sequence>
<dbReference type="Gene3D" id="3.30.200.20">
    <property type="entry name" value="Phosphorylase Kinase, domain 1"/>
    <property type="match status" value="1"/>
</dbReference>
<dbReference type="SUPFAM" id="SSF48371">
    <property type="entry name" value="ARM repeat"/>
    <property type="match status" value="1"/>
</dbReference>
<dbReference type="PANTHER" id="PTHR12984:SF6">
    <property type="entry name" value="SCY1-LIKE PROTEIN 2"/>
    <property type="match status" value="1"/>
</dbReference>
<proteinExistence type="predicted"/>
<dbReference type="InterPro" id="IPR000719">
    <property type="entry name" value="Prot_kinase_dom"/>
</dbReference>
<dbReference type="Proteomes" id="UP001306508">
    <property type="component" value="Unassembled WGS sequence"/>
</dbReference>
<dbReference type="PROSITE" id="PS50011">
    <property type="entry name" value="PROTEIN_KINASE_DOM"/>
    <property type="match status" value="1"/>
</dbReference>
<evidence type="ECO:0000259" key="2">
    <source>
        <dbReference type="PROSITE" id="PS50011"/>
    </source>
</evidence>
<reference evidence="4" key="1">
    <citation type="submission" date="2023-07" db="EMBL/GenBank/DDBJ databases">
        <title>A draft genome of Kazachstania heterogenica Y-27499.</title>
        <authorList>
            <person name="Donic C."/>
            <person name="Kralova J.S."/>
            <person name="Fidel L."/>
            <person name="Ben-Dor S."/>
            <person name="Jung S."/>
        </authorList>
    </citation>
    <scope>NUCLEOTIDE SEQUENCE [LARGE SCALE GENOMIC DNA]</scope>
    <source>
        <strain evidence="4">Y27499</strain>
    </source>
</reference>
<dbReference type="PANTHER" id="PTHR12984">
    <property type="entry name" value="SCY1-RELATED S/T PROTEIN KINASE-LIKE"/>
    <property type="match status" value="1"/>
</dbReference>
<dbReference type="InterPro" id="IPR011009">
    <property type="entry name" value="Kinase-like_dom_sf"/>
</dbReference>
<evidence type="ECO:0000313" key="4">
    <source>
        <dbReference type="Proteomes" id="UP001306508"/>
    </source>
</evidence>
<name>A0AAN7WPP0_9SACH</name>
<evidence type="ECO:0000256" key="1">
    <source>
        <dbReference type="SAM" id="MobiDB-lite"/>
    </source>
</evidence>
<gene>
    <name evidence="3" type="ORF">RI543_001839</name>
</gene>
<dbReference type="GO" id="GO:0005524">
    <property type="term" value="F:ATP binding"/>
    <property type="evidence" value="ECO:0007669"/>
    <property type="project" value="InterPro"/>
</dbReference>
<keyword evidence="4" id="KW-1185">Reference proteome</keyword>
<dbReference type="GO" id="GO:0004672">
    <property type="term" value="F:protein kinase activity"/>
    <property type="evidence" value="ECO:0007669"/>
    <property type="project" value="InterPro"/>
</dbReference>
<comment type="caution">
    <text evidence="3">The sequence shown here is derived from an EMBL/GenBank/DDBJ whole genome shotgun (WGS) entry which is preliminary data.</text>
</comment>
<dbReference type="EMBL" id="JAWIZZ010000040">
    <property type="protein sequence ID" value="KAK5780717.1"/>
    <property type="molecule type" value="Genomic_DNA"/>
</dbReference>
<dbReference type="AlphaFoldDB" id="A0AAN7WPP0"/>
<dbReference type="Gene3D" id="1.25.10.10">
    <property type="entry name" value="Leucine-rich Repeat Variant"/>
    <property type="match status" value="1"/>
</dbReference>
<dbReference type="CDD" id="cd14011">
    <property type="entry name" value="PK_SCY1_like"/>
    <property type="match status" value="1"/>
</dbReference>
<dbReference type="InterPro" id="IPR011989">
    <property type="entry name" value="ARM-like"/>
</dbReference>
<dbReference type="InterPro" id="IPR016024">
    <property type="entry name" value="ARM-type_fold"/>
</dbReference>
<evidence type="ECO:0000313" key="3">
    <source>
        <dbReference type="EMBL" id="KAK5780717.1"/>
    </source>
</evidence>
<feature type="domain" description="Protein kinase" evidence="2">
    <location>
        <begin position="34"/>
        <end position="325"/>
    </location>
</feature>
<dbReference type="Gene3D" id="1.10.510.10">
    <property type="entry name" value="Transferase(Phosphotransferase) domain 1"/>
    <property type="match status" value="1"/>
</dbReference>
<dbReference type="SMART" id="SM00220">
    <property type="entry name" value="S_TKc"/>
    <property type="match status" value="1"/>
</dbReference>
<dbReference type="SUPFAM" id="SSF56112">
    <property type="entry name" value="Protein kinase-like (PK-like)"/>
    <property type="match status" value="1"/>
</dbReference>
<protein>
    <recommendedName>
        <fullName evidence="2">Protein kinase domain-containing protein</fullName>
    </recommendedName>
</protein>
<organism evidence="3 4">
    <name type="scientific">Arxiozyma heterogenica</name>
    <dbReference type="NCBI Taxonomy" id="278026"/>
    <lineage>
        <taxon>Eukaryota</taxon>
        <taxon>Fungi</taxon>
        <taxon>Dikarya</taxon>
        <taxon>Ascomycota</taxon>
        <taxon>Saccharomycotina</taxon>
        <taxon>Saccharomycetes</taxon>
        <taxon>Saccharomycetales</taxon>
        <taxon>Saccharomycetaceae</taxon>
        <taxon>Arxiozyma</taxon>
    </lineage>
</organism>